<name>A0ABQ5H5V5_9ASTR</name>
<keyword evidence="1" id="KW-0931">ER-Golgi transport</keyword>
<keyword evidence="1" id="KW-0653">Protein transport</keyword>
<protein>
    <recommendedName>
        <fullName evidence="1">Protein transport protein SEC23</fullName>
    </recommendedName>
</protein>
<dbReference type="Gene3D" id="3.40.50.410">
    <property type="entry name" value="von Willebrand factor, type A domain"/>
    <property type="match status" value="1"/>
</dbReference>
<dbReference type="InterPro" id="IPR006896">
    <property type="entry name" value="Sec23/24_trunk_dom"/>
</dbReference>
<reference evidence="3" key="1">
    <citation type="journal article" date="2022" name="Int. J. Mol. Sci.">
        <title>Draft Genome of Tanacetum Coccineum: Genomic Comparison of Closely Related Tanacetum-Family Plants.</title>
        <authorList>
            <person name="Yamashiro T."/>
            <person name="Shiraishi A."/>
            <person name="Nakayama K."/>
            <person name="Satake H."/>
        </authorList>
    </citation>
    <scope>NUCLEOTIDE SEQUENCE</scope>
</reference>
<evidence type="ECO:0000313" key="3">
    <source>
        <dbReference type="EMBL" id="GJT83226.1"/>
    </source>
</evidence>
<dbReference type="PANTHER" id="PTHR11141">
    <property type="entry name" value="PROTEIN TRANSPORT PROTEIN SEC23"/>
    <property type="match status" value="1"/>
</dbReference>
<dbReference type="Proteomes" id="UP001151760">
    <property type="component" value="Unassembled WGS sequence"/>
</dbReference>
<sequence length="187" mass="21023">MLSYCSILLNMYLSISYDYSDSESFFMCSRNAHDECSSRFLTVQFYLTCTFRYHMIIAILKVSSCVQVFLTQARIDMSELDADSDGFLQHHEKPSLKSVYVFMVDTCMIEEELRFAKFAVQQALNFLPENTLVGFVSFGTQVQVYELGCGDISKVYVFQGSKEMSKEYVLDQLGIHGGVGGDDGGGG</sequence>
<feature type="domain" description="Sec23/Sec24 trunk" evidence="2">
    <location>
        <begin position="98"/>
        <end position="173"/>
    </location>
</feature>
<keyword evidence="1" id="KW-0968">Cytoplasmic vesicle</keyword>
<keyword evidence="1" id="KW-0472">Membrane</keyword>
<keyword evidence="1" id="KW-0256">Endoplasmic reticulum</keyword>
<reference evidence="3" key="2">
    <citation type="submission" date="2022-01" db="EMBL/GenBank/DDBJ databases">
        <authorList>
            <person name="Yamashiro T."/>
            <person name="Shiraishi A."/>
            <person name="Satake H."/>
            <person name="Nakayama K."/>
        </authorList>
    </citation>
    <scope>NUCLEOTIDE SEQUENCE</scope>
</reference>
<evidence type="ECO:0000259" key="2">
    <source>
        <dbReference type="Pfam" id="PF04811"/>
    </source>
</evidence>
<keyword evidence="4" id="KW-1185">Reference proteome</keyword>
<organism evidence="3 4">
    <name type="scientific">Tanacetum coccineum</name>
    <dbReference type="NCBI Taxonomy" id="301880"/>
    <lineage>
        <taxon>Eukaryota</taxon>
        <taxon>Viridiplantae</taxon>
        <taxon>Streptophyta</taxon>
        <taxon>Embryophyta</taxon>
        <taxon>Tracheophyta</taxon>
        <taxon>Spermatophyta</taxon>
        <taxon>Magnoliopsida</taxon>
        <taxon>eudicotyledons</taxon>
        <taxon>Gunneridae</taxon>
        <taxon>Pentapetalae</taxon>
        <taxon>asterids</taxon>
        <taxon>campanulids</taxon>
        <taxon>Asterales</taxon>
        <taxon>Asteraceae</taxon>
        <taxon>Asteroideae</taxon>
        <taxon>Anthemideae</taxon>
        <taxon>Anthemidinae</taxon>
        <taxon>Tanacetum</taxon>
    </lineage>
</organism>
<keyword evidence="1" id="KW-0963">Cytoplasm</keyword>
<proteinExistence type="inferred from homology"/>
<keyword evidence="1" id="KW-0479">Metal-binding</keyword>
<gene>
    <name evidence="3" type="ORF">Tco_1057568</name>
</gene>
<evidence type="ECO:0000256" key="1">
    <source>
        <dbReference type="RuleBase" id="RU365030"/>
    </source>
</evidence>
<accession>A0ABQ5H5V5</accession>
<dbReference type="Pfam" id="PF04811">
    <property type="entry name" value="Sec23_trunk"/>
    <property type="match status" value="1"/>
</dbReference>
<dbReference type="InterPro" id="IPR037364">
    <property type="entry name" value="Sec23"/>
</dbReference>
<comment type="similarity">
    <text evidence="1">Belongs to the SEC23/SEC24 family. SEC23 subfamily.</text>
</comment>
<dbReference type="SUPFAM" id="SSF53300">
    <property type="entry name" value="vWA-like"/>
    <property type="match status" value="1"/>
</dbReference>
<dbReference type="InterPro" id="IPR036465">
    <property type="entry name" value="vWFA_dom_sf"/>
</dbReference>
<keyword evidence="1" id="KW-0813">Transport</keyword>
<comment type="caution">
    <text evidence="3">The sequence shown here is derived from an EMBL/GenBank/DDBJ whole genome shotgun (WGS) entry which is preliminary data.</text>
</comment>
<dbReference type="EMBL" id="BQNB010019243">
    <property type="protein sequence ID" value="GJT83226.1"/>
    <property type="molecule type" value="Genomic_DNA"/>
</dbReference>
<comment type="function">
    <text evidence="1">Component of the coat protein complex II (COPII) which promotes the formation of transport vesicles from the endoplasmic reticulum (ER). The coat has two main functions, the physical deformation of the endoplasmic reticulum membrane into vesicles and the selection of cargo molecules.</text>
</comment>
<comment type="subcellular location">
    <subcellularLocation>
        <location evidence="1">Cytoplasmic vesicle</location>
        <location evidence="1">COPII-coated vesicle membrane</location>
        <topology evidence="1">Peripheral membrane protein</topology>
        <orientation evidence="1">Cytoplasmic side</orientation>
    </subcellularLocation>
    <subcellularLocation>
        <location evidence="1">Endoplasmic reticulum membrane</location>
        <topology evidence="1">Peripheral membrane protein</topology>
        <orientation evidence="1">Cytoplasmic side</orientation>
    </subcellularLocation>
</comment>
<evidence type="ECO:0000313" key="4">
    <source>
        <dbReference type="Proteomes" id="UP001151760"/>
    </source>
</evidence>
<dbReference type="PANTHER" id="PTHR11141:SF0">
    <property type="entry name" value="PROTEIN TRANSPORT PROTEIN SEC23"/>
    <property type="match status" value="1"/>
</dbReference>
<keyword evidence="1" id="KW-0862">Zinc</keyword>